<reference evidence="3" key="1">
    <citation type="submission" date="2021-01" db="EMBL/GenBank/DDBJ databases">
        <authorList>
            <person name="Corre E."/>
            <person name="Pelletier E."/>
            <person name="Niang G."/>
            <person name="Scheremetjew M."/>
            <person name="Finn R."/>
            <person name="Kale V."/>
            <person name="Holt S."/>
            <person name="Cochrane G."/>
            <person name="Meng A."/>
            <person name="Brown T."/>
            <person name="Cohen L."/>
        </authorList>
    </citation>
    <scope>NUCLEOTIDE SEQUENCE</scope>
    <source>
        <strain evidence="3">308</strain>
    </source>
</reference>
<feature type="region of interest" description="Disordered" evidence="1">
    <location>
        <begin position="260"/>
        <end position="284"/>
    </location>
</feature>
<dbReference type="AlphaFoldDB" id="A0A7S1BVY7"/>
<protein>
    <submittedName>
        <fullName evidence="3">Uncharacterized protein</fullName>
    </submittedName>
</protein>
<feature type="compositionally biased region" description="Low complexity" evidence="1">
    <location>
        <begin position="94"/>
        <end position="109"/>
    </location>
</feature>
<evidence type="ECO:0000256" key="1">
    <source>
        <dbReference type="SAM" id="MobiDB-lite"/>
    </source>
</evidence>
<keyword evidence="2" id="KW-0472">Membrane</keyword>
<keyword evidence="2" id="KW-1133">Transmembrane helix</keyword>
<name>A0A7S1BVY7_9STRA</name>
<accession>A0A7S1BVY7</accession>
<organism evidence="3">
    <name type="scientific">Corethron hystrix</name>
    <dbReference type="NCBI Taxonomy" id="216773"/>
    <lineage>
        <taxon>Eukaryota</taxon>
        <taxon>Sar</taxon>
        <taxon>Stramenopiles</taxon>
        <taxon>Ochrophyta</taxon>
        <taxon>Bacillariophyta</taxon>
        <taxon>Coscinodiscophyceae</taxon>
        <taxon>Corethrophycidae</taxon>
        <taxon>Corethrales</taxon>
        <taxon>Corethraceae</taxon>
        <taxon>Corethron</taxon>
    </lineage>
</organism>
<feature type="compositionally biased region" description="Low complexity" evidence="1">
    <location>
        <begin position="264"/>
        <end position="275"/>
    </location>
</feature>
<keyword evidence="2" id="KW-0812">Transmembrane</keyword>
<dbReference type="EMBL" id="HBFR01036914">
    <property type="protein sequence ID" value="CAD8899669.1"/>
    <property type="molecule type" value="Transcribed_RNA"/>
</dbReference>
<feature type="transmembrane region" description="Helical" evidence="2">
    <location>
        <begin position="340"/>
        <end position="362"/>
    </location>
</feature>
<feature type="compositionally biased region" description="Low complexity" evidence="1">
    <location>
        <begin position="62"/>
        <end position="74"/>
    </location>
</feature>
<feature type="region of interest" description="Disordered" evidence="1">
    <location>
        <begin position="1"/>
        <end position="118"/>
    </location>
</feature>
<evidence type="ECO:0000313" key="3">
    <source>
        <dbReference type="EMBL" id="CAD8899669.1"/>
    </source>
</evidence>
<proteinExistence type="predicted"/>
<feature type="compositionally biased region" description="Polar residues" evidence="1">
    <location>
        <begin position="20"/>
        <end position="41"/>
    </location>
</feature>
<sequence>MPPKKTGGVPGSQVEHTHSNSHQFLAQYENTPEPTPTTSYSIFPDVPLPTSPGSIPSYLTQSRSLSPNSGSDSSPTRKKKSLFCSRRKKKKETSPAVDVSSASVAESGSPDTQTPIDLNNGIFHELPSPPLSWRNDHISTNKSALLSDQTHREFDVPVEKKENKQFQSNRLDWKKKWKKSLPPTPPSHWLNTSTTKNVTGIPVVVPIPSALQFADTNPQIPHNSFTLMEDDPDLIKSTVSNAKSTDSFQKVNISIEKRPVSFKNNNSNTPQTQSTEQCMPLSQPSYGQDPNCSVFSFRSVESEISYAESVMSTVDWTPQDSSYGAACPVCGCLPKRYRRLIEASLCIFLLFSLIASVVMLSIRLTEDVNKNSQYVKQDIYDDVYTRGHYNVTVYDDDAANDDTDQDDALNNDNYFNRYYNGDDAN</sequence>
<gene>
    <name evidence="3" type="ORF">CHYS00102_LOCUS26885</name>
</gene>
<feature type="compositionally biased region" description="Basic residues" evidence="1">
    <location>
        <begin position="76"/>
        <end position="91"/>
    </location>
</feature>
<evidence type="ECO:0000256" key="2">
    <source>
        <dbReference type="SAM" id="Phobius"/>
    </source>
</evidence>
<feature type="compositionally biased region" description="Polar residues" evidence="1">
    <location>
        <begin position="51"/>
        <end position="61"/>
    </location>
</feature>